<protein>
    <submittedName>
        <fullName evidence="2">Histone-lysine N-methyltransferase SETMAR</fullName>
    </submittedName>
</protein>
<dbReference type="GO" id="GO:0015074">
    <property type="term" value="P:DNA integration"/>
    <property type="evidence" value="ECO:0007669"/>
    <property type="project" value="TreeGrafter"/>
</dbReference>
<dbReference type="Pfam" id="PF17906">
    <property type="entry name" value="HTH_48"/>
    <property type="match status" value="1"/>
</dbReference>
<accession>A0A8X6V4E1</accession>
<dbReference type="AlphaFoldDB" id="A0A8X6V4E1"/>
<organism evidence="2 3">
    <name type="scientific">Trichonephila clavipes</name>
    <name type="common">Golden silk orbweaver</name>
    <name type="synonym">Nephila clavipes</name>
    <dbReference type="NCBI Taxonomy" id="2585209"/>
    <lineage>
        <taxon>Eukaryota</taxon>
        <taxon>Metazoa</taxon>
        <taxon>Ecdysozoa</taxon>
        <taxon>Arthropoda</taxon>
        <taxon>Chelicerata</taxon>
        <taxon>Arachnida</taxon>
        <taxon>Araneae</taxon>
        <taxon>Araneomorphae</taxon>
        <taxon>Entelegynae</taxon>
        <taxon>Araneoidea</taxon>
        <taxon>Nephilidae</taxon>
        <taxon>Trichonephila</taxon>
    </lineage>
</organism>
<dbReference type="GO" id="GO:0000793">
    <property type="term" value="C:condensed chromosome"/>
    <property type="evidence" value="ECO:0007669"/>
    <property type="project" value="TreeGrafter"/>
</dbReference>
<dbReference type="GO" id="GO:0003690">
    <property type="term" value="F:double-stranded DNA binding"/>
    <property type="evidence" value="ECO:0007669"/>
    <property type="project" value="TreeGrafter"/>
</dbReference>
<dbReference type="Gene3D" id="1.10.10.1450">
    <property type="match status" value="1"/>
</dbReference>
<dbReference type="GO" id="GO:0006303">
    <property type="term" value="P:double-strand break repair via nonhomologous end joining"/>
    <property type="evidence" value="ECO:0007669"/>
    <property type="project" value="TreeGrafter"/>
</dbReference>
<feature type="domain" description="Mos1 transposase HTH" evidence="1">
    <location>
        <begin position="5"/>
        <end position="52"/>
    </location>
</feature>
<sequence length="90" mass="10292">MEVNKEKIQFILQFFLDKGENASQVAEIANGVYGADTVTPNCVQFWFRRFRSDIFDVKDAPRAGRPVVENVDKITEIIEVNRRVSSRSIA</sequence>
<dbReference type="GO" id="GO:0042800">
    <property type="term" value="F:histone H3K4 methyltransferase activity"/>
    <property type="evidence" value="ECO:0007669"/>
    <property type="project" value="TreeGrafter"/>
</dbReference>
<proteinExistence type="predicted"/>
<dbReference type="GO" id="GO:0031297">
    <property type="term" value="P:replication fork processing"/>
    <property type="evidence" value="ECO:0007669"/>
    <property type="project" value="TreeGrafter"/>
</dbReference>
<evidence type="ECO:0000313" key="3">
    <source>
        <dbReference type="Proteomes" id="UP000887159"/>
    </source>
</evidence>
<name>A0A8X6V4E1_TRICX</name>
<dbReference type="GO" id="GO:0003697">
    <property type="term" value="F:single-stranded DNA binding"/>
    <property type="evidence" value="ECO:0007669"/>
    <property type="project" value="TreeGrafter"/>
</dbReference>
<dbReference type="PANTHER" id="PTHR46060">
    <property type="entry name" value="MARINER MOS1 TRANSPOSASE-LIKE PROTEIN"/>
    <property type="match status" value="1"/>
</dbReference>
<dbReference type="GO" id="GO:0000014">
    <property type="term" value="F:single-stranded DNA endodeoxyribonuclease activity"/>
    <property type="evidence" value="ECO:0007669"/>
    <property type="project" value="TreeGrafter"/>
</dbReference>
<dbReference type="Proteomes" id="UP000887159">
    <property type="component" value="Unassembled WGS sequence"/>
</dbReference>
<evidence type="ECO:0000259" key="1">
    <source>
        <dbReference type="Pfam" id="PF17906"/>
    </source>
</evidence>
<dbReference type="InterPro" id="IPR041426">
    <property type="entry name" value="Mos1_HTH"/>
</dbReference>
<dbReference type="EMBL" id="BMAU01021176">
    <property type="protein sequence ID" value="GFX94098.1"/>
    <property type="molecule type" value="Genomic_DNA"/>
</dbReference>
<reference evidence="2" key="1">
    <citation type="submission" date="2020-08" db="EMBL/GenBank/DDBJ databases">
        <title>Multicomponent nature underlies the extraordinary mechanical properties of spider dragline silk.</title>
        <authorList>
            <person name="Kono N."/>
            <person name="Nakamura H."/>
            <person name="Mori M."/>
            <person name="Yoshida Y."/>
            <person name="Ohtoshi R."/>
            <person name="Malay A.D."/>
            <person name="Moran D.A.P."/>
            <person name="Tomita M."/>
            <person name="Numata K."/>
            <person name="Arakawa K."/>
        </authorList>
    </citation>
    <scope>NUCLEOTIDE SEQUENCE</scope>
</reference>
<dbReference type="GO" id="GO:0005634">
    <property type="term" value="C:nucleus"/>
    <property type="evidence" value="ECO:0007669"/>
    <property type="project" value="TreeGrafter"/>
</dbReference>
<dbReference type="GO" id="GO:0044774">
    <property type="term" value="P:mitotic DNA integrity checkpoint signaling"/>
    <property type="evidence" value="ECO:0007669"/>
    <property type="project" value="TreeGrafter"/>
</dbReference>
<dbReference type="GO" id="GO:0035861">
    <property type="term" value="C:site of double-strand break"/>
    <property type="evidence" value="ECO:0007669"/>
    <property type="project" value="TreeGrafter"/>
</dbReference>
<keyword evidence="3" id="KW-1185">Reference proteome</keyword>
<dbReference type="GO" id="GO:0044547">
    <property type="term" value="F:DNA topoisomerase binding"/>
    <property type="evidence" value="ECO:0007669"/>
    <property type="project" value="TreeGrafter"/>
</dbReference>
<dbReference type="PANTHER" id="PTHR46060:SF2">
    <property type="entry name" value="HISTONE-LYSINE N-METHYLTRANSFERASE SETMAR"/>
    <property type="match status" value="1"/>
</dbReference>
<dbReference type="GO" id="GO:0000729">
    <property type="term" value="P:DNA double-strand break processing"/>
    <property type="evidence" value="ECO:0007669"/>
    <property type="project" value="TreeGrafter"/>
</dbReference>
<gene>
    <name evidence="2" type="primary">NCL1_63473</name>
    <name evidence="2" type="ORF">TNCV_3414601</name>
</gene>
<evidence type="ECO:0000313" key="2">
    <source>
        <dbReference type="EMBL" id="GFX94098.1"/>
    </source>
</evidence>
<dbReference type="InterPro" id="IPR052709">
    <property type="entry name" value="Transposase-MT_Hybrid"/>
</dbReference>
<comment type="caution">
    <text evidence="2">The sequence shown here is derived from an EMBL/GenBank/DDBJ whole genome shotgun (WGS) entry which is preliminary data.</text>
</comment>
<dbReference type="GO" id="GO:0046975">
    <property type="term" value="F:histone H3K36 methyltransferase activity"/>
    <property type="evidence" value="ECO:0007669"/>
    <property type="project" value="TreeGrafter"/>
</dbReference>